<dbReference type="InterPro" id="IPR025388">
    <property type="entry name" value="Alginate_export_dom"/>
</dbReference>
<feature type="region of interest" description="Disordered" evidence="1">
    <location>
        <begin position="76"/>
        <end position="126"/>
    </location>
</feature>
<protein>
    <submittedName>
        <fullName evidence="3">Alginate export</fullName>
    </submittedName>
</protein>
<sequence>MKVFWRVGLAFAIGASPINPLQADESNKQSGNFPATQQGVQTMAQAEVSDSDKWSIKSPPENLKWAIRPSDENYKWAIPPSGTPASSDKPAASASPKPDAGKKSTSYFRPASSYSTQPESDPPRYVRNLSKTGIEAFKDITWLDVGLDHRTRYEFRSNDIRRTDLRLDEPFLLRTRAYLGVKQILDPLRGAIEFQDSRRYNGHFPHDDRDFNEFELIQAYGELYFKGALGEDDRKQQRPIRFRAGRMAYEALDRRLIGRNEWRNTTNTFEGFRINLGQEVNNWEIDTWAYQPVKRLPTEFDQRIENLWFYGVIGHWREWSDIITLQPYYMGLVQDGSKGQPGNGQIDREIQAPALRGYGKIPNTNLDYDFNLIYQFGRNSGQRHEAHGYTLEAGYTFQHSWKPRLSAFYGYATGDRHPNDNVDNRFERFFGFARPWSADDYIVFENIKAPKIKLEFQPAKDLRIDGGYSWYWLASRTDRFNNLMDGNNSAIQNPGFNRDPSGRSGDFIGHNFDIRARYKLTPNIDTTVGYSHFTSGEFTRNRQIAALGRSPGSSDFFYVEVVLSAF</sequence>
<feature type="compositionally biased region" description="Polar residues" evidence="1">
    <location>
        <begin position="28"/>
        <end position="44"/>
    </location>
</feature>
<dbReference type="RefSeq" id="WP_090828715.1">
    <property type="nucleotide sequence ID" value="NZ_FOBH01000006.1"/>
</dbReference>
<dbReference type="SUPFAM" id="SSF56935">
    <property type="entry name" value="Porins"/>
    <property type="match status" value="1"/>
</dbReference>
<feature type="compositionally biased region" description="Low complexity" evidence="1">
    <location>
        <begin position="84"/>
        <end position="98"/>
    </location>
</feature>
<keyword evidence="4" id="KW-1185">Reference proteome</keyword>
<proteinExistence type="predicted"/>
<evidence type="ECO:0000256" key="1">
    <source>
        <dbReference type="SAM" id="MobiDB-lite"/>
    </source>
</evidence>
<feature type="domain" description="Alginate export" evidence="2">
    <location>
        <begin position="142"/>
        <end position="550"/>
    </location>
</feature>
<dbReference type="Gene3D" id="2.40.160.100">
    <property type="match status" value="1"/>
</dbReference>
<gene>
    <name evidence="3" type="ORF">SAMN05216387_10665</name>
</gene>
<dbReference type="InterPro" id="IPR053728">
    <property type="entry name" value="Alginate_Permeability_Chnl"/>
</dbReference>
<dbReference type="OrthoDB" id="9789168at2"/>
<dbReference type="AlphaFoldDB" id="A0A1H7N7G7"/>
<organism evidence="3 4">
    <name type="scientific">Nitrosovibrio tenuis</name>
    <dbReference type="NCBI Taxonomy" id="1233"/>
    <lineage>
        <taxon>Bacteria</taxon>
        <taxon>Pseudomonadati</taxon>
        <taxon>Pseudomonadota</taxon>
        <taxon>Betaproteobacteria</taxon>
        <taxon>Nitrosomonadales</taxon>
        <taxon>Nitrosomonadaceae</taxon>
        <taxon>Nitrosovibrio</taxon>
    </lineage>
</organism>
<dbReference type="EMBL" id="FOBH01000006">
    <property type="protein sequence ID" value="SEL18915.1"/>
    <property type="molecule type" value="Genomic_DNA"/>
</dbReference>
<evidence type="ECO:0000313" key="4">
    <source>
        <dbReference type="Proteomes" id="UP000198620"/>
    </source>
</evidence>
<dbReference type="Pfam" id="PF13372">
    <property type="entry name" value="Alginate_exp"/>
    <property type="match status" value="1"/>
</dbReference>
<name>A0A1H7N7G7_9PROT</name>
<evidence type="ECO:0000259" key="2">
    <source>
        <dbReference type="Pfam" id="PF13372"/>
    </source>
</evidence>
<evidence type="ECO:0000313" key="3">
    <source>
        <dbReference type="EMBL" id="SEL18915.1"/>
    </source>
</evidence>
<dbReference type="STRING" id="1233.SAMN05216387_10665"/>
<reference evidence="3 4" key="1">
    <citation type="submission" date="2016-10" db="EMBL/GenBank/DDBJ databases">
        <authorList>
            <person name="de Groot N.N."/>
        </authorList>
    </citation>
    <scope>NUCLEOTIDE SEQUENCE [LARGE SCALE GENOMIC DNA]</scope>
    <source>
        <strain evidence="3 4">Nv1</strain>
    </source>
</reference>
<accession>A0A1H7N7G7</accession>
<feature type="region of interest" description="Disordered" evidence="1">
    <location>
        <begin position="19"/>
        <end position="62"/>
    </location>
</feature>
<dbReference type="Proteomes" id="UP000198620">
    <property type="component" value="Unassembled WGS sequence"/>
</dbReference>